<evidence type="ECO:0000259" key="1">
    <source>
        <dbReference type="PROSITE" id="PS50181"/>
    </source>
</evidence>
<dbReference type="SUPFAM" id="SSF81383">
    <property type="entry name" value="F-box domain"/>
    <property type="match status" value="1"/>
</dbReference>
<reference evidence="2 3" key="1">
    <citation type="submission" date="2024-04" db="EMBL/GenBank/DDBJ databases">
        <title>Genome assembly C_amara_ONT_v2.</title>
        <authorList>
            <person name="Yant L."/>
            <person name="Moore C."/>
            <person name="Slenker M."/>
        </authorList>
    </citation>
    <scope>NUCLEOTIDE SEQUENCE [LARGE SCALE GENOMIC DNA]</scope>
    <source>
        <tissue evidence="2">Leaf</tissue>
    </source>
</reference>
<dbReference type="AlphaFoldDB" id="A0ABD1BMI3"/>
<dbReference type="InterPro" id="IPR001810">
    <property type="entry name" value="F-box_dom"/>
</dbReference>
<organism evidence="2 3">
    <name type="scientific">Cardamine amara subsp. amara</name>
    <dbReference type="NCBI Taxonomy" id="228776"/>
    <lineage>
        <taxon>Eukaryota</taxon>
        <taxon>Viridiplantae</taxon>
        <taxon>Streptophyta</taxon>
        <taxon>Embryophyta</taxon>
        <taxon>Tracheophyta</taxon>
        <taxon>Spermatophyta</taxon>
        <taxon>Magnoliopsida</taxon>
        <taxon>eudicotyledons</taxon>
        <taxon>Gunneridae</taxon>
        <taxon>Pentapetalae</taxon>
        <taxon>rosids</taxon>
        <taxon>malvids</taxon>
        <taxon>Brassicales</taxon>
        <taxon>Brassicaceae</taxon>
        <taxon>Cardamineae</taxon>
        <taxon>Cardamine</taxon>
    </lineage>
</organism>
<dbReference type="InterPro" id="IPR053781">
    <property type="entry name" value="F-box_AtFBL13-like"/>
</dbReference>
<dbReference type="Pfam" id="PF08387">
    <property type="entry name" value="FBD"/>
    <property type="match status" value="1"/>
</dbReference>
<gene>
    <name evidence="2" type="ORF">V5N11_026161</name>
</gene>
<dbReference type="SMART" id="SM00579">
    <property type="entry name" value="FBD"/>
    <property type="match status" value="1"/>
</dbReference>
<dbReference type="InterPro" id="IPR055411">
    <property type="entry name" value="LRR_FXL15/At3g58940/PEG3-like"/>
</dbReference>
<dbReference type="InterPro" id="IPR032675">
    <property type="entry name" value="LRR_dom_sf"/>
</dbReference>
<feature type="domain" description="F-box" evidence="1">
    <location>
        <begin position="20"/>
        <end position="56"/>
    </location>
</feature>
<dbReference type="Gene3D" id="3.80.10.10">
    <property type="entry name" value="Ribonuclease Inhibitor"/>
    <property type="match status" value="1"/>
</dbReference>
<dbReference type="PANTHER" id="PTHR31900:SF33">
    <property type="entry name" value="PROTEIN WITH RNI-LIKE_FBD-LIKE DOMAIN"/>
    <property type="match status" value="1"/>
</dbReference>
<dbReference type="Pfam" id="PF00646">
    <property type="entry name" value="F-box"/>
    <property type="match status" value="1"/>
</dbReference>
<dbReference type="CDD" id="cd22160">
    <property type="entry name" value="F-box_AtFBL13-like"/>
    <property type="match status" value="1"/>
</dbReference>
<proteinExistence type="predicted"/>
<accession>A0ABD1BMI3</accession>
<evidence type="ECO:0000313" key="2">
    <source>
        <dbReference type="EMBL" id="KAL1218403.1"/>
    </source>
</evidence>
<dbReference type="PANTHER" id="PTHR31900">
    <property type="entry name" value="F-BOX/RNI SUPERFAMILY PROTEIN-RELATED"/>
    <property type="match status" value="1"/>
</dbReference>
<dbReference type="InterPro" id="IPR050232">
    <property type="entry name" value="FBL13/AtMIF1-like"/>
</dbReference>
<dbReference type="SUPFAM" id="SSF52047">
    <property type="entry name" value="RNI-like"/>
    <property type="match status" value="1"/>
</dbReference>
<dbReference type="Pfam" id="PF24758">
    <property type="entry name" value="LRR_At5g56370"/>
    <property type="match status" value="1"/>
</dbReference>
<name>A0ABD1BMI3_CARAN</name>
<dbReference type="InterPro" id="IPR036047">
    <property type="entry name" value="F-box-like_dom_sf"/>
</dbReference>
<comment type="caution">
    <text evidence="2">The sequence shown here is derived from an EMBL/GenBank/DDBJ whole genome shotgun (WGS) entry which is preliminary data.</text>
</comment>
<sequence>MRKRRRNLPSNQINGEGMGCEKICDLPDSLLTQILLNLPSRDSVKTSVLSTRWRNLWLSVPGLDIVTAYFPCEEVFARFMDRFVDQRSRLKKLEISYCNFDDGYRARFMELIDTLVDRGIQNLVVTMYRCKRDVFMHQNIYKSKTLVSLKLDNVGLKNPEFVVSLPCLKIMRLGTICYGKDGPLIIEKLISGCPLLEDLHLIRPFDILNEQAVLFLRVSSQTLERCWLGFGGDTDFTVEIDTPRLSYMCLTRIPSDKIVVKNLSSLFMIRFNLRFGSPLQPEDLRMRDIFWDFLARISSVRCMIICEWTLKVLSCYLKVGPIPKFHNLYHLHVYFYTSGLQELLPAFLESCPNLKILSIVNPCFIGELMQLDFTNVPRCLITTLEYVEIKLSTQRMEYETTEIIKFVNYFLENSAVLMKMTLSFRYPSITKQEAERYKKLLTSTKLSPTCQVIFE</sequence>
<dbReference type="InterPro" id="IPR006566">
    <property type="entry name" value="FBD"/>
</dbReference>
<dbReference type="SMART" id="SM00256">
    <property type="entry name" value="FBOX"/>
    <property type="match status" value="1"/>
</dbReference>
<dbReference type="PROSITE" id="PS50181">
    <property type="entry name" value="FBOX"/>
    <property type="match status" value="1"/>
</dbReference>
<keyword evidence="3" id="KW-1185">Reference proteome</keyword>
<evidence type="ECO:0000313" key="3">
    <source>
        <dbReference type="Proteomes" id="UP001558713"/>
    </source>
</evidence>
<dbReference type="EMBL" id="JBANAX010000213">
    <property type="protein sequence ID" value="KAL1218403.1"/>
    <property type="molecule type" value="Genomic_DNA"/>
</dbReference>
<protein>
    <submittedName>
        <fullName evidence="2">F-box/FBD/LRR-repeat protein</fullName>
    </submittedName>
</protein>
<dbReference type="Proteomes" id="UP001558713">
    <property type="component" value="Unassembled WGS sequence"/>
</dbReference>